<evidence type="ECO:0000313" key="2">
    <source>
        <dbReference type="WBParaSite" id="PSU_v2.g15108.t1"/>
    </source>
</evidence>
<accession>A0A914YCA7</accession>
<dbReference type="Proteomes" id="UP000887577">
    <property type="component" value="Unplaced"/>
</dbReference>
<protein>
    <submittedName>
        <fullName evidence="2">Uncharacterized protein</fullName>
    </submittedName>
</protein>
<organism evidence="1 2">
    <name type="scientific">Panagrolaimus superbus</name>
    <dbReference type="NCBI Taxonomy" id="310955"/>
    <lineage>
        <taxon>Eukaryota</taxon>
        <taxon>Metazoa</taxon>
        <taxon>Ecdysozoa</taxon>
        <taxon>Nematoda</taxon>
        <taxon>Chromadorea</taxon>
        <taxon>Rhabditida</taxon>
        <taxon>Tylenchina</taxon>
        <taxon>Panagrolaimomorpha</taxon>
        <taxon>Panagrolaimoidea</taxon>
        <taxon>Panagrolaimidae</taxon>
        <taxon>Panagrolaimus</taxon>
    </lineage>
</organism>
<keyword evidence="1" id="KW-1185">Reference proteome</keyword>
<proteinExistence type="predicted"/>
<evidence type="ECO:0000313" key="1">
    <source>
        <dbReference type="Proteomes" id="UP000887577"/>
    </source>
</evidence>
<dbReference type="AlphaFoldDB" id="A0A914YCA7"/>
<sequence length="117" mass="13219">MGIKDSETNEEETAILEKFKQNVKFKDNRYYVSWPEKEVHDKLPTNAALALGRLNSNFKRLSNDPKLLNDCGKIVEDQVKRGTVEVAPDIPEGDIVHYLSSHAVVTPQKTTTKGEFC</sequence>
<name>A0A914YCA7_9BILA</name>
<dbReference type="WBParaSite" id="PSU_v2.g15108.t1">
    <property type="protein sequence ID" value="PSU_v2.g15108.t1"/>
    <property type="gene ID" value="PSU_v2.g15108"/>
</dbReference>
<reference evidence="2" key="1">
    <citation type="submission" date="2022-11" db="UniProtKB">
        <authorList>
            <consortium name="WormBaseParasite"/>
        </authorList>
    </citation>
    <scope>IDENTIFICATION</scope>
</reference>